<sequence>MSNTGLYSGPLGRGDHGTATSRPEDLEDQRQQKSVPEQACISKSSGKAFPFFSLPPEVRRIIYRELFFVGEIEIAGWVTTQSLQDKFDLISRSTGFLRVCRQAYREAKHVLYGENSFNLKFLYFLGNLGGTNIMSITTLSIFGTSTESGLWADFCAQASAMPLRSLKMNSIYNSTSQKSSVGATWVKDLARISSLAELSFSFNLATTDARGNLQCELAPEFIDYLQQELEKTKGEVSCRKSSQGPKRRLCCCGPFFPSTVETFTMGSTSKFTLTLRYFLTNRHDETDDFDAHANDSPGDNHDRREHAFIHGSPPRIHAGEDDMVWDGIEGGDMEGSDVEGNDMEGFFMEGYGMGGYGMEGYGMEGDDMEGGDMEDMEGGGVEGGDVEGSNAEGGVAEGGDVEGGDIEE</sequence>
<comment type="caution">
    <text evidence="2">The sequence shown here is derived from an EMBL/GenBank/DDBJ whole genome shotgun (WGS) entry which is preliminary data.</text>
</comment>
<feature type="compositionally biased region" description="Acidic residues" evidence="1">
    <location>
        <begin position="399"/>
        <end position="408"/>
    </location>
</feature>
<dbReference type="PANTHER" id="PTHR38790:SF4">
    <property type="entry name" value="2EXR DOMAIN-CONTAINING PROTEIN"/>
    <property type="match status" value="1"/>
</dbReference>
<name>A0A9P8LBY2_9PEZI</name>
<keyword evidence="3" id="KW-1185">Reference proteome</keyword>
<evidence type="ECO:0000313" key="2">
    <source>
        <dbReference type="EMBL" id="KAH0559550.1"/>
    </source>
</evidence>
<proteinExistence type="predicted"/>
<feature type="region of interest" description="Disordered" evidence="1">
    <location>
        <begin position="1"/>
        <end position="37"/>
    </location>
</feature>
<evidence type="ECO:0000256" key="1">
    <source>
        <dbReference type="SAM" id="MobiDB-lite"/>
    </source>
</evidence>
<evidence type="ECO:0008006" key="4">
    <source>
        <dbReference type="Google" id="ProtNLM"/>
    </source>
</evidence>
<accession>A0A9P8LBY2</accession>
<protein>
    <recommendedName>
        <fullName evidence="4">F-box domain-containing protein</fullName>
    </recommendedName>
</protein>
<evidence type="ECO:0000313" key="3">
    <source>
        <dbReference type="Proteomes" id="UP000750711"/>
    </source>
</evidence>
<dbReference type="AlphaFoldDB" id="A0A9P8LBY2"/>
<gene>
    <name evidence="2" type="ORF">GP486_003934</name>
</gene>
<feature type="region of interest" description="Disordered" evidence="1">
    <location>
        <begin position="367"/>
        <end position="408"/>
    </location>
</feature>
<dbReference type="Proteomes" id="UP000750711">
    <property type="component" value="Unassembled WGS sequence"/>
</dbReference>
<feature type="compositionally biased region" description="Basic and acidic residues" evidence="1">
    <location>
        <begin position="22"/>
        <end position="31"/>
    </location>
</feature>
<organism evidence="2 3">
    <name type="scientific">Trichoglossum hirsutum</name>
    <dbReference type="NCBI Taxonomy" id="265104"/>
    <lineage>
        <taxon>Eukaryota</taxon>
        <taxon>Fungi</taxon>
        <taxon>Dikarya</taxon>
        <taxon>Ascomycota</taxon>
        <taxon>Pezizomycotina</taxon>
        <taxon>Geoglossomycetes</taxon>
        <taxon>Geoglossales</taxon>
        <taxon>Geoglossaceae</taxon>
        <taxon>Trichoglossum</taxon>
    </lineage>
</organism>
<dbReference type="EMBL" id="JAGHQM010000572">
    <property type="protein sequence ID" value="KAH0559550.1"/>
    <property type="molecule type" value="Genomic_DNA"/>
</dbReference>
<dbReference type="PANTHER" id="PTHR38790">
    <property type="entry name" value="2EXR DOMAIN-CONTAINING PROTEIN-RELATED"/>
    <property type="match status" value="1"/>
</dbReference>
<reference evidence="2" key="1">
    <citation type="submission" date="2021-03" db="EMBL/GenBank/DDBJ databases">
        <title>Comparative genomics and phylogenomic investigation of the class Geoglossomycetes provide insights into ecological specialization and systematics.</title>
        <authorList>
            <person name="Melie T."/>
            <person name="Pirro S."/>
            <person name="Miller A.N."/>
            <person name="Quandt A."/>
        </authorList>
    </citation>
    <scope>NUCLEOTIDE SEQUENCE</scope>
    <source>
        <strain evidence="2">CAQ_001_2017</strain>
    </source>
</reference>
<feature type="compositionally biased region" description="Acidic residues" evidence="1">
    <location>
        <begin position="367"/>
        <end position="377"/>
    </location>
</feature>